<keyword evidence="4" id="KW-0812">Transmembrane</keyword>
<keyword evidence="1" id="KW-0805">Transcription regulation</keyword>
<protein>
    <submittedName>
        <fullName evidence="7">Helix-turn-helix domain-containing protein</fullName>
    </submittedName>
</protein>
<feature type="transmembrane region" description="Helical" evidence="4">
    <location>
        <begin position="157"/>
        <end position="177"/>
    </location>
</feature>
<dbReference type="InterPro" id="IPR018060">
    <property type="entry name" value="HTH_AraC"/>
</dbReference>
<dbReference type="RefSeq" id="WP_196283979.1">
    <property type="nucleotide sequence ID" value="NZ_JADQDQ010000015.1"/>
</dbReference>
<feature type="transmembrane region" description="Helical" evidence="4">
    <location>
        <begin position="221"/>
        <end position="240"/>
    </location>
</feature>
<evidence type="ECO:0000256" key="3">
    <source>
        <dbReference type="ARBA" id="ARBA00023163"/>
    </source>
</evidence>
<feature type="transmembrane region" description="Helical" evidence="4">
    <location>
        <begin position="330"/>
        <end position="354"/>
    </location>
</feature>
<dbReference type="Gene3D" id="1.10.10.60">
    <property type="entry name" value="Homeodomain-like"/>
    <property type="match status" value="2"/>
</dbReference>
<dbReference type="PROSITE" id="PS01124">
    <property type="entry name" value="HTH_ARAC_FAMILY_2"/>
    <property type="match status" value="1"/>
</dbReference>
<dbReference type="PROSITE" id="PS51257">
    <property type="entry name" value="PROKAR_LIPOPROTEIN"/>
    <property type="match status" value="1"/>
</dbReference>
<keyword evidence="3" id="KW-0804">Transcription</keyword>
<accession>A0ABS0IMN8</accession>
<dbReference type="PANTHER" id="PTHR43280:SF29">
    <property type="entry name" value="ARAC-FAMILY TRANSCRIPTIONAL REGULATOR"/>
    <property type="match status" value="1"/>
</dbReference>
<organism evidence="7 8">
    <name type="scientific">Hymenobacter jeongseonensis</name>
    <dbReference type="NCBI Taxonomy" id="2791027"/>
    <lineage>
        <taxon>Bacteria</taxon>
        <taxon>Pseudomonadati</taxon>
        <taxon>Bacteroidota</taxon>
        <taxon>Cytophagia</taxon>
        <taxon>Cytophagales</taxon>
        <taxon>Hymenobacteraceae</taxon>
        <taxon>Hymenobacter</taxon>
    </lineage>
</organism>
<feature type="transmembrane region" description="Helical" evidence="4">
    <location>
        <begin position="252"/>
        <end position="270"/>
    </location>
</feature>
<dbReference type="PROSITE" id="PS00041">
    <property type="entry name" value="HTH_ARAC_FAMILY_1"/>
    <property type="match status" value="1"/>
</dbReference>
<dbReference type="SUPFAM" id="SSF46689">
    <property type="entry name" value="Homeodomain-like"/>
    <property type="match status" value="1"/>
</dbReference>
<comment type="caution">
    <text evidence="7">The sequence shown here is derived from an EMBL/GenBank/DDBJ whole genome shotgun (WGS) entry which is preliminary data.</text>
</comment>
<gene>
    <name evidence="7" type="ORF">I2I05_19705</name>
</gene>
<keyword evidence="8" id="KW-1185">Reference proteome</keyword>
<dbReference type="SMART" id="SM00342">
    <property type="entry name" value="HTH_ARAC"/>
    <property type="match status" value="1"/>
</dbReference>
<evidence type="ECO:0000256" key="4">
    <source>
        <dbReference type="SAM" id="Phobius"/>
    </source>
</evidence>
<evidence type="ECO:0000313" key="7">
    <source>
        <dbReference type="EMBL" id="MBF9239628.1"/>
    </source>
</evidence>
<feature type="domain" description="HTH araC/xylS-type" evidence="6">
    <location>
        <begin position="452"/>
        <end position="556"/>
    </location>
</feature>
<feature type="transmembrane region" description="Helical" evidence="4">
    <location>
        <begin position="189"/>
        <end position="209"/>
    </location>
</feature>
<keyword evidence="4" id="KW-0472">Membrane</keyword>
<sequence length="560" mass="62824">MPFRPHSRLFFSLLFWLIGCAAAPVAGVAQTAPMGSTATDSIHLPSTYRFIITRLPANTPADAAFYLVGSFNNWQPADARYRFRPQPNGLFGLVLRTTQARIEYKVSRGSWAAVEGSGHGQVRANRVATRQQARAGELEVRVQSWEDLASTFQFYSLYDLLLLFSCLQGLLLVVAIPNTQHANRVANRWLLWLLGLGALAMLLTVVSSYREVANAYPKLALLPDFIWFLYGPLFYCYLRRLLFNEAQPPRQWLYLLPAGLQLLVYLPYFLLDSYEFQLKLVSHDGTLRAVLLATGAAAWLSNGAYWLACRRTLRAYTRQYEASVSYEQNLQYLGTVLGIQAACLALWGFLFVLVLASRWVEFDVYSLAARNVELIWLTFSTLPYFLGYVAIRQPEIFKLVPAAPAYPADIPAPALPLPAAAPAAPPVTTPVEAPRPSPARPPLALDQPALQATVTDYMQQHKPYLNPNLTIHELATGLKLPPHVLSKVINEGFEKNFFDFINSYRVEEFKAVMATPRAQHYSLLGVALEVGFNSKTAFNRAFKKQTDQTPRQYFNGVSEE</sequence>
<keyword evidence="2" id="KW-0238">DNA-binding</keyword>
<evidence type="ECO:0000256" key="5">
    <source>
        <dbReference type="SAM" id="SignalP"/>
    </source>
</evidence>
<feature type="transmembrane region" description="Helical" evidence="4">
    <location>
        <begin position="374"/>
        <end position="391"/>
    </location>
</feature>
<reference evidence="7 8" key="1">
    <citation type="submission" date="2020-11" db="EMBL/GenBank/DDBJ databases">
        <authorList>
            <person name="Kim M.K."/>
        </authorList>
    </citation>
    <scope>NUCLEOTIDE SEQUENCE [LARGE SCALE GENOMIC DNA]</scope>
    <source>
        <strain evidence="7 8">BT683</strain>
    </source>
</reference>
<dbReference type="InterPro" id="IPR009057">
    <property type="entry name" value="Homeodomain-like_sf"/>
</dbReference>
<keyword evidence="4" id="KW-1133">Transmembrane helix</keyword>
<evidence type="ECO:0000256" key="2">
    <source>
        <dbReference type="ARBA" id="ARBA00023125"/>
    </source>
</evidence>
<name>A0ABS0IMN8_9BACT</name>
<feature type="transmembrane region" description="Helical" evidence="4">
    <location>
        <begin position="290"/>
        <end position="309"/>
    </location>
</feature>
<dbReference type="EMBL" id="JADQDQ010000015">
    <property type="protein sequence ID" value="MBF9239628.1"/>
    <property type="molecule type" value="Genomic_DNA"/>
</dbReference>
<dbReference type="PANTHER" id="PTHR43280">
    <property type="entry name" value="ARAC-FAMILY TRANSCRIPTIONAL REGULATOR"/>
    <property type="match status" value="1"/>
</dbReference>
<keyword evidence="5" id="KW-0732">Signal</keyword>
<feature type="chain" id="PRO_5045756153" evidence="5">
    <location>
        <begin position="32"/>
        <end position="560"/>
    </location>
</feature>
<proteinExistence type="predicted"/>
<evidence type="ECO:0000259" key="6">
    <source>
        <dbReference type="PROSITE" id="PS01124"/>
    </source>
</evidence>
<dbReference type="InterPro" id="IPR018062">
    <property type="entry name" value="HTH_AraC-typ_CS"/>
</dbReference>
<feature type="signal peptide" evidence="5">
    <location>
        <begin position="1"/>
        <end position="31"/>
    </location>
</feature>
<dbReference type="Pfam" id="PF12833">
    <property type="entry name" value="HTH_18"/>
    <property type="match status" value="1"/>
</dbReference>
<evidence type="ECO:0000256" key="1">
    <source>
        <dbReference type="ARBA" id="ARBA00023015"/>
    </source>
</evidence>
<evidence type="ECO:0000313" key="8">
    <source>
        <dbReference type="Proteomes" id="UP000597617"/>
    </source>
</evidence>
<dbReference type="Proteomes" id="UP000597617">
    <property type="component" value="Unassembled WGS sequence"/>
</dbReference>